<dbReference type="Proteomes" id="UP000010959">
    <property type="component" value="Unassembled WGS sequence"/>
</dbReference>
<organism evidence="1 2">
    <name type="scientific">Rhodopirellula baltica SWK14</name>
    <dbReference type="NCBI Taxonomy" id="993516"/>
    <lineage>
        <taxon>Bacteria</taxon>
        <taxon>Pseudomonadati</taxon>
        <taxon>Planctomycetota</taxon>
        <taxon>Planctomycetia</taxon>
        <taxon>Pirellulales</taxon>
        <taxon>Pirellulaceae</taxon>
        <taxon>Rhodopirellula</taxon>
    </lineage>
</organism>
<protein>
    <submittedName>
        <fullName evidence="1">Uncharacterized protein</fullName>
    </submittedName>
</protein>
<comment type="caution">
    <text evidence="1">The sequence shown here is derived from an EMBL/GenBank/DDBJ whole genome shotgun (WGS) entry which is preliminary data.</text>
</comment>
<reference evidence="1 2" key="1">
    <citation type="journal article" date="2013" name="Mar. Genomics">
        <title>Expression of sulfatases in Rhodopirellula baltica and the diversity of sulfatases in the genus Rhodopirellula.</title>
        <authorList>
            <person name="Wegner C.E."/>
            <person name="Richter-Heitmann T."/>
            <person name="Klindworth A."/>
            <person name="Klockow C."/>
            <person name="Richter M."/>
            <person name="Achstetter T."/>
            <person name="Glockner F.O."/>
            <person name="Harder J."/>
        </authorList>
    </citation>
    <scope>NUCLEOTIDE SEQUENCE [LARGE SCALE GENOMIC DNA]</scope>
    <source>
        <strain evidence="1 2">SWK14</strain>
    </source>
</reference>
<dbReference type="AlphaFoldDB" id="L7CCX9"/>
<name>L7CCX9_RHOBT</name>
<dbReference type="PATRIC" id="fig|993516.3.peg.4304"/>
<accession>L7CCX9</accession>
<dbReference type="EMBL" id="AMWG01000115">
    <property type="protein sequence ID" value="ELP32059.1"/>
    <property type="molecule type" value="Genomic_DNA"/>
</dbReference>
<evidence type="ECO:0000313" key="2">
    <source>
        <dbReference type="Proteomes" id="UP000010959"/>
    </source>
</evidence>
<evidence type="ECO:0000313" key="1">
    <source>
        <dbReference type="EMBL" id="ELP32059.1"/>
    </source>
</evidence>
<gene>
    <name evidence="1" type="ORF">RBSWK_04022</name>
</gene>
<sequence length="141" mass="16007">MELTPEKIPSFPLPLFQRYAARCCRRIERHSDDARFGKILRKLERCTGVSPTEQLRRDAFNAANAAYHELYEADREFTVAVAAMCTLVCACDEIANSTLLGNFRSVLERSERLLVPEIKLIETELLKGLSVRTGWDTQTDG</sequence>
<proteinExistence type="predicted"/>